<evidence type="ECO:0000313" key="4">
    <source>
        <dbReference type="EMBL" id="CAC5423026.1"/>
    </source>
</evidence>
<evidence type="ECO:0000256" key="2">
    <source>
        <dbReference type="ARBA" id="ARBA00022553"/>
    </source>
</evidence>
<dbReference type="InterPro" id="IPR020845">
    <property type="entry name" value="AMP-binding_CS"/>
</dbReference>
<dbReference type="SMART" id="SM00823">
    <property type="entry name" value="PKS_PP"/>
    <property type="match status" value="1"/>
</dbReference>
<dbReference type="Pfam" id="PF00501">
    <property type="entry name" value="AMP-binding"/>
    <property type="match status" value="1"/>
</dbReference>
<dbReference type="Gene3D" id="3.40.50.12780">
    <property type="entry name" value="N-terminal domain of ligase-like"/>
    <property type="match status" value="1"/>
</dbReference>
<keyword evidence="2" id="KW-0597">Phosphoprotein</keyword>
<dbReference type="Pfam" id="PF07993">
    <property type="entry name" value="NAD_binding_4"/>
    <property type="match status" value="1"/>
</dbReference>
<evidence type="ECO:0000259" key="3">
    <source>
        <dbReference type="PROSITE" id="PS50075"/>
    </source>
</evidence>
<evidence type="ECO:0000256" key="1">
    <source>
        <dbReference type="ARBA" id="ARBA00022450"/>
    </source>
</evidence>
<dbReference type="EMBL" id="CACVKT020009705">
    <property type="protein sequence ID" value="CAC5423026.1"/>
    <property type="molecule type" value="Genomic_DNA"/>
</dbReference>
<reference evidence="4 5" key="1">
    <citation type="submission" date="2020-06" db="EMBL/GenBank/DDBJ databases">
        <authorList>
            <person name="Li R."/>
            <person name="Bekaert M."/>
        </authorList>
    </citation>
    <scope>NUCLEOTIDE SEQUENCE [LARGE SCALE GENOMIC DNA]</scope>
    <source>
        <strain evidence="5">wild</strain>
    </source>
</reference>
<evidence type="ECO:0000313" key="5">
    <source>
        <dbReference type="Proteomes" id="UP000507470"/>
    </source>
</evidence>
<dbReference type="Proteomes" id="UP000507470">
    <property type="component" value="Unassembled WGS sequence"/>
</dbReference>
<dbReference type="CDD" id="cd05235">
    <property type="entry name" value="SDR_e1"/>
    <property type="match status" value="1"/>
</dbReference>
<dbReference type="SUPFAM" id="SSF47336">
    <property type="entry name" value="ACP-like"/>
    <property type="match status" value="1"/>
</dbReference>
<organism evidence="4 5">
    <name type="scientific">Mytilus coruscus</name>
    <name type="common">Sea mussel</name>
    <dbReference type="NCBI Taxonomy" id="42192"/>
    <lineage>
        <taxon>Eukaryota</taxon>
        <taxon>Metazoa</taxon>
        <taxon>Spiralia</taxon>
        <taxon>Lophotrochozoa</taxon>
        <taxon>Mollusca</taxon>
        <taxon>Bivalvia</taxon>
        <taxon>Autobranchia</taxon>
        <taxon>Pteriomorphia</taxon>
        <taxon>Mytilida</taxon>
        <taxon>Mytiloidea</taxon>
        <taxon>Mytilidae</taxon>
        <taxon>Mytilinae</taxon>
        <taxon>Mytilus</taxon>
    </lineage>
</organism>
<name>A0A6J8ETC5_MYTCO</name>
<dbReference type="NCBIfam" id="TIGR01746">
    <property type="entry name" value="Thioester-redct"/>
    <property type="match status" value="1"/>
</dbReference>
<dbReference type="Gene3D" id="1.10.1200.10">
    <property type="entry name" value="ACP-like"/>
    <property type="match status" value="1"/>
</dbReference>
<protein>
    <recommendedName>
        <fullName evidence="3">Carrier domain-containing protein</fullName>
    </recommendedName>
</protein>
<dbReference type="SUPFAM" id="SSF56801">
    <property type="entry name" value="Acetyl-CoA synthetase-like"/>
    <property type="match status" value="1"/>
</dbReference>
<dbReference type="OrthoDB" id="416786at2759"/>
<proteinExistence type="predicted"/>
<dbReference type="InterPro" id="IPR020806">
    <property type="entry name" value="PKS_PP-bd"/>
</dbReference>
<dbReference type="PANTHER" id="PTHR44845">
    <property type="entry name" value="CARRIER DOMAIN-CONTAINING PROTEIN"/>
    <property type="match status" value="1"/>
</dbReference>
<keyword evidence="5" id="KW-1185">Reference proteome</keyword>
<accession>A0A6J8ETC5</accession>
<dbReference type="SUPFAM" id="SSF51735">
    <property type="entry name" value="NAD(P)-binding Rossmann-fold domains"/>
    <property type="match status" value="1"/>
</dbReference>
<dbReference type="AlphaFoldDB" id="A0A6J8ETC5"/>
<dbReference type="InterPro" id="IPR045851">
    <property type="entry name" value="AMP-bd_C_sf"/>
</dbReference>
<gene>
    <name evidence="4" type="ORF">MCOR_55036</name>
</gene>
<dbReference type="GO" id="GO:0031177">
    <property type="term" value="F:phosphopantetheine binding"/>
    <property type="evidence" value="ECO:0007669"/>
    <property type="project" value="InterPro"/>
</dbReference>
<sequence length="947" mass="108520">MKSILRDANPIAVISSKQLTDTLGEIKHLYTFIELEEELVTGEATLPTDLTLDDRAYIVYSSGTTGKPKGIICPHRGAVFSYHWRHEMYPFKQDDRVACNIFFTWEMLRPLLKGITMNIIPSTTIYDPYLLCKYINKNKITQMMFTPSLLETVINTSELKFEELKSLRQIWICGEVVTTALFGRCLKLLPWVQFLNLYSTSECHDVACQDLNSYLEKNKNLLTDRRFCPVGPILPGVDLVLIDKDNIIQSTGGREEIYVGGPTLAHGYLNRPNVEQFRFIKVPEGVKTSHGNRLHRTGDLGYILPDGTLEICGRCDSFVKIRGHSVDVQGLKTTIIDCEGVTTCVVLVKGQEEKDKFLVAYLVPEEQTTMKEIRDSLKHKIPLHMIPSYFVPLKSLPIVKTTGKVDEKALSKLDEELTKYHNLTATQLTDTEQIVADVWFEVLNIRGIDLDDSFHELGGNSLLAAKLMAKLEKEFQVDLRVSELFTYTNIKKLSQYIEAKKNNKTEELNKTSEVTVNLKDEVNSHKLRNINSFNQQIKAFWYQKSNLDNNRNYTHGKVLLTGATGFLGSFILRELLLQTECFIICLLREVQDTTPYRRLEKSLRLFGILPPSKGNPSEKQTLVQSKFAKRVDIIHGDVSLMNFGMTEEKYYHESTDIDFIIHAAAYVNRVQPYPAFVAPNVTGTEHVVMFSCTGKIKPIHYISTDSVFPNGKLDCSEDENIEHYDQKLTDGYSKSKWVAEQLIRIAGMKAIPCVIYRLGNLSGDMEQGNWNYQNATFVVLEACAKYKIAPDVDWNMEMTPVDFVADFIVRCTYNMFTTLEKTYHIINDQPLHSRLVFDWMNEHGYPLKIIPIKDWKKRILEELKGEKNHGHTVTNLQRLLELNQSDDFCSTLNTYKTDNFKQALTDFKLSYPYTDNMLLQKYFEWLSQHGNMVPKVHKTQISDASEI</sequence>
<dbReference type="InterPro" id="IPR013120">
    <property type="entry name" value="FAR_NAD-bd"/>
</dbReference>
<dbReference type="InterPro" id="IPR036291">
    <property type="entry name" value="NAD(P)-bd_dom_sf"/>
</dbReference>
<dbReference type="Pfam" id="PF00550">
    <property type="entry name" value="PP-binding"/>
    <property type="match status" value="1"/>
</dbReference>
<dbReference type="PANTHER" id="PTHR44845:SF6">
    <property type="entry name" value="BETA-ALANINE-ACTIVATING ENZYME"/>
    <property type="match status" value="1"/>
</dbReference>
<dbReference type="InterPro" id="IPR000873">
    <property type="entry name" value="AMP-dep_synth/lig_dom"/>
</dbReference>
<dbReference type="PROSITE" id="PS50075">
    <property type="entry name" value="CARRIER"/>
    <property type="match status" value="1"/>
</dbReference>
<dbReference type="PROSITE" id="PS00455">
    <property type="entry name" value="AMP_BINDING"/>
    <property type="match status" value="1"/>
</dbReference>
<dbReference type="Gene3D" id="3.30.300.30">
    <property type="match status" value="1"/>
</dbReference>
<dbReference type="InterPro" id="IPR009081">
    <property type="entry name" value="PP-bd_ACP"/>
</dbReference>
<keyword evidence="1" id="KW-0596">Phosphopantetheine</keyword>
<dbReference type="InterPro" id="IPR010080">
    <property type="entry name" value="Thioester_reductase-like_dom"/>
</dbReference>
<dbReference type="InterPro" id="IPR036736">
    <property type="entry name" value="ACP-like_sf"/>
</dbReference>
<dbReference type="Gene3D" id="3.40.50.720">
    <property type="entry name" value="NAD(P)-binding Rossmann-like Domain"/>
    <property type="match status" value="1"/>
</dbReference>
<feature type="domain" description="Carrier" evidence="3">
    <location>
        <begin position="426"/>
        <end position="501"/>
    </location>
</feature>
<dbReference type="InterPro" id="IPR042099">
    <property type="entry name" value="ANL_N_sf"/>
</dbReference>